<evidence type="ECO:0000259" key="4">
    <source>
        <dbReference type="PROSITE" id="PS50003"/>
    </source>
</evidence>
<evidence type="ECO:0000313" key="6">
    <source>
        <dbReference type="Proteomes" id="UP000830375"/>
    </source>
</evidence>
<evidence type="ECO:0000256" key="1">
    <source>
        <dbReference type="ARBA" id="ARBA00022483"/>
    </source>
</evidence>
<name>A0ABQ8LEY3_LABRO</name>
<dbReference type="Pfam" id="PF00169">
    <property type="entry name" value="PH"/>
    <property type="match status" value="1"/>
</dbReference>
<gene>
    <name evidence="5" type="ORF">H4Q32_018354</name>
</gene>
<evidence type="ECO:0000256" key="3">
    <source>
        <dbReference type="SAM" id="MobiDB-lite"/>
    </source>
</evidence>
<protein>
    <submittedName>
        <fullName evidence="5">Calcium-dependent secretion activator 1</fullName>
    </submittedName>
</protein>
<feature type="domain" description="PH" evidence="4">
    <location>
        <begin position="37"/>
        <end position="140"/>
    </location>
</feature>
<evidence type="ECO:0000256" key="2">
    <source>
        <dbReference type="ARBA" id="ARBA00022837"/>
    </source>
</evidence>
<comment type="caution">
    <text evidence="5">The sequence shown here is derived from an EMBL/GenBank/DDBJ whole genome shotgun (WGS) entry which is preliminary data.</text>
</comment>
<feature type="region of interest" description="Disordered" evidence="3">
    <location>
        <begin position="147"/>
        <end position="167"/>
    </location>
</feature>
<dbReference type="InterPro" id="IPR001849">
    <property type="entry name" value="PH_domain"/>
</dbReference>
<dbReference type="PANTHER" id="PTHR12166">
    <property type="entry name" value="CALCIUM-DEPENDENT SECRETION ACTIVATOR"/>
    <property type="match status" value="1"/>
</dbReference>
<dbReference type="Proteomes" id="UP000830375">
    <property type="component" value="Unassembled WGS sequence"/>
</dbReference>
<keyword evidence="1" id="KW-0268">Exocytosis</keyword>
<keyword evidence="2" id="KW-0106">Calcium</keyword>
<dbReference type="SMART" id="SM00233">
    <property type="entry name" value="PH"/>
    <property type="match status" value="1"/>
</dbReference>
<dbReference type="SUPFAM" id="SSF50729">
    <property type="entry name" value="PH domain-like"/>
    <property type="match status" value="1"/>
</dbReference>
<dbReference type="InterPro" id="IPR033227">
    <property type="entry name" value="CAPS"/>
</dbReference>
<reference evidence="5 6" key="1">
    <citation type="submission" date="2022-01" db="EMBL/GenBank/DDBJ databases">
        <title>A high-quality chromosome-level genome assembly of rohu carp, Labeo rohita.</title>
        <authorList>
            <person name="Arick M.A. II"/>
            <person name="Hsu C.-Y."/>
            <person name="Magbanua Z."/>
            <person name="Pechanova O."/>
            <person name="Grover C."/>
            <person name="Miller E."/>
            <person name="Thrash A."/>
            <person name="Ezzel L."/>
            <person name="Alam S."/>
            <person name="Benzie J."/>
            <person name="Hamilton M."/>
            <person name="Karsi A."/>
            <person name="Lawrence M.L."/>
            <person name="Peterson D.G."/>
        </authorList>
    </citation>
    <scope>NUCLEOTIDE SEQUENCE [LARGE SCALE GENOMIC DNA]</scope>
    <source>
        <strain evidence="6">BAU-BD-2019</strain>
        <tissue evidence="5">Blood</tissue>
    </source>
</reference>
<proteinExistence type="predicted"/>
<dbReference type="Gene3D" id="2.30.29.30">
    <property type="entry name" value="Pleckstrin-homology domain (PH domain)/Phosphotyrosine-binding domain (PTB)"/>
    <property type="match status" value="1"/>
</dbReference>
<dbReference type="CDD" id="cd01234">
    <property type="entry name" value="PH_CADPS"/>
    <property type="match status" value="1"/>
</dbReference>
<dbReference type="PANTHER" id="PTHR12166:SF7">
    <property type="entry name" value="CALCIUM-DEPENDENT SECRETION ACTIVATOR 2"/>
    <property type="match status" value="1"/>
</dbReference>
<dbReference type="InterPro" id="IPR011993">
    <property type="entry name" value="PH-like_dom_sf"/>
</dbReference>
<evidence type="ECO:0000313" key="5">
    <source>
        <dbReference type="EMBL" id="KAI2648296.1"/>
    </source>
</evidence>
<dbReference type="PROSITE" id="PS50003">
    <property type="entry name" value="PH_DOMAIN"/>
    <property type="match status" value="1"/>
</dbReference>
<sequence length="200" mass="22568">MSRSRLESACGAPVHPEVVSPAVSRPLLASKWDHVYQKGVGEYLYALGQRVWKRWKRRYFVLVQVSQYTFAMCSYREKKSEPHELMQLDGYTVDYSDPQPGLQGGRAFFSAVREGDLVVFASNDDQDRALWVQAMYRATGQSYKPVAPAQNQQNCRGGNAQKDAPLSPPEWTLKLEVAVASHRSIGPQHRHSLNKCQRGA</sequence>
<organism evidence="5 6">
    <name type="scientific">Labeo rohita</name>
    <name type="common">Indian major carp</name>
    <name type="synonym">Cyprinus rohita</name>
    <dbReference type="NCBI Taxonomy" id="84645"/>
    <lineage>
        <taxon>Eukaryota</taxon>
        <taxon>Metazoa</taxon>
        <taxon>Chordata</taxon>
        <taxon>Craniata</taxon>
        <taxon>Vertebrata</taxon>
        <taxon>Euteleostomi</taxon>
        <taxon>Actinopterygii</taxon>
        <taxon>Neopterygii</taxon>
        <taxon>Teleostei</taxon>
        <taxon>Ostariophysi</taxon>
        <taxon>Cypriniformes</taxon>
        <taxon>Cyprinidae</taxon>
        <taxon>Labeoninae</taxon>
        <taxon>Labeonini</taxon>
        <taxon>Labeo</taxon>
    </lineage>
</organism>
<dbReference type="EMBL" id="JACTAM010000025">
    <property type="protein sequence ID" value="KAI2648296.1"/>
    <property type="molecule type" value="Genomic_DNA"/>
</dbReference>
<accession>A0ABQ8LEY3</accession>
<keyword evidence="6" id="KW-1185">Reference proteome</keyword>